<protein>
    <recommendedName>
        <fullName evidence="2">histidine kinase</fullName>
        <ecNumber evidence="2">2.7.13.3</ecNumber>
    </recommendedName>
</protein>
<comment type="caution">
    <text evidence="9">The sequence shown here is derived from an EMBL/GenBank/DDBJ whole genome shotgun (WGS) entry which is preliminary data.</text>
</comment>
<dbReference type="SUPFAM" id="SSF55874">
    <property type="entry name" value="ATPase domain of HSP90 chaperone/DNA topoisomerase II/histidine kinase"/>
    <property type="match status" value="1"/>
</dbReference>
<dbReference type="GO" id="GO:0000160">
    <property type="term" value="P:phosphorelay signal transduction system"/>
    <property type="evidence" value="ECO:0007669"/>
    <property type="project" value="UniProtKB-KW"/>
</dbReference>
<dbReference type="GO" id="GO:0004673">
    <property type="term" value="F:protein histidine kinase activity"/>
    <property type="evidence" value="ECO:0007669"/>
    <property type="project" value="UniProtKB-EC"/>
</dbReference>
<keyword evidence="3" id="KW-0808">Transferase</keyword>
<dbReference type="PANTHER" id="PTHR43711:SF1">
    <property type="entry name" value="HISTIDINE KINASE 1"/>
    <property type="match status" value="1"/>
</dbReference>
<evidence type="ECO:0000256" key="2">
    <source>
        <dbReference type="ARBA" id="ARBA00012438"/>
    </source>
</evidence>
<dbReference type="InterPro" id="IPR004358">
    <property type="entry name" value="Sig_transdc_His_kin-like_C"/>
</dbReference>
<keyword evidence="5" id="KW-0902">Two-component regulatory system</keyword>
<dbReference type="InterPro" id="IPR033425">
    <property type="entry name" value="MASE3"/>
</dbReference>
<feature type="domain" description="Histidine kinase" evidence="8">
    <location>
        <begin position="266"/>
        <end position="481"/>
    </location>
</feature>
<dbReference type="InterPro" id="IPR050736">
    <property type="entry name" value="Sensor_HK_Regulatory"/>
</dbReference>
<dbReference type="PRINTS" id="PR00344">
    <property type="entry name" value="BCTRLSENSOR"/>
</dbReference>
<feature type="transmembrane region" description="Helical" evidence="7">
    <location>
        <begin position="155"/>
        <end position="174"/>
    </location>
</feature>
<dbReference type="EMBL" id="PGCK01000001">
    <property type="protein sequence ID" value="MCD1293556.1"/>
    <property type="molecule type" value="Genomic_DNA"/>
</dbReference>
<evidence type="ECO:0000256" key="4">
    <source>
        <dbReference type="ARBA" id="ARBA00022777"/>
    </source>
</evidence>
<dbReference type="InterPro" id="IPR003594">
    <property type="entry name" value="HATPase_dom"/>
</dbReference>
<accession>A0AAP2RAY3</accession>
<proteinExistence type="predicted"/>
<dbReference type="PANTHER" id="PTHR43711">
    <property type="entry name" value="TWO-COMPONENT HISTIDINE KINASE"/>
    <property type="match status" value="1"/>
</dbReference>
<dbReference type="InterPro" id="IPR036890">
    <property type="entry name" value="HATPase_C_sf"/>
</dbReference>
<keyword evidence="7" id="KW-0812">Transmembrane</keyword>
<dbReference type="SMART" id="SM00387">
    <property type="entry name" value="HATPase_c"/>
    <property type="match status" value="1"/>
</dbReference>
<keyword evidence="7" id="KW-0472">Membrane</keyword>
<evidence type="ECO:0000256" key="5">
    <source>
        <dbReference type="ARBA" id="ARBA00023012"/>
    </source>
</evidence>
<evidence type="ECO:0000256" key="3">
    <source>
        <dbReference type="ARBA" id="ARBA00022679"/>
    </source>
</evidence>
<feature type="transmembrane region" description="Helical" evidence="7">
    <location>
        <begin position="186"/>
        <end position="204"/>
    </location>
</feature>
<dbReference type="EC" id="2.7.13.3" evidence="2"/>
<feature type="transmembrane region" description="Helical" evidence="7">
    <location>
        <begin position="91"/>
        <end position="108"/>
    </location>
</feature>
<feature type="coiled-coil region" evidence="6">
    <location>
        <begin position="239"/>
        <end position="266"/>
    </location>
</feature>
<dbReference type="RefSeq" id="WP_230739516.1">
    <property type="nucleotide sequence ID" value="NZ_PGCK01000001.1"/>
</dbReference>
<dbReference type="PROSITE" id="PS50109">
    <property type="entry name" value="HIS_KIN"/>
    <property type="match status" value="1"/>
</dbReference>
<dbReference type="Pfam" id="PF02518">
    <property type="entry name" value="HATPase_c"/>
    <property type="match status" value="1"/>
</dbReference>
<evidence type="ECO:0000256" key="6">
    <source>
        <dbReference type="SAM" id="Coils"/>
    </source>
</evidence>
<keyword evidence="7" id="KW-1133">Transmembrane helix</keyword>
<gene>
    <name evidence="9" type="ORF">CUJ83_00910</name>
</gene>
<organism evidence="9 10">
    <name type="scientific">Methanooceanicella nereidis</name>
    <dbReference type="NCBI Taxonomy" id="2052831"/>
    <lineage>
        <taxon>Archaea</taxon>
        <taxon>Methanobacteriati</taxon>
        <taxon>Methanobacteriota</taxon>
        <taxon>Stenosarchaea group</taxon>
        <taxon>Methanomicrobia</taxon>
        <taxon>Methanocellales</taxon>
        <taxon>Methanocellaceae</taxon>
        <taxon>Methanooceanicella</taxon>
    </lineage>
</organism>
<feature type="transmembrane region" description="Helical" evidence="7">
    <location>
        <begin position="52"/>
        <end position="71"/>
    </location>
</feature>
<feature type="transmembrane region" description="Helical" evidence="7">
    <location>
        <begin position="120"/>
        <end position="140"/>
    </location>
</feature>
<dbReference type="Gene3D" id="3.30.565.10">
    <property type="entry name" value="Histidine kinase-like ATPase, C-terminal domain"/>
    <property type="match status" value="1"/>
</dbReference>
<feature type="transmembrane region" description="Helical" evidence="7">
    <location>
        <begin position="20"/>
        <end position="40"/>
    </location>
</feature>
<dbReference type="Proteomes" id="UP001320159">
    <property type="component" value="Unassembled WGS sequence"/>
</dbReference>
<dbReference type="Pfam" id="PF17159">
    <property type="entry name" value="MASE3"/>
    <property type="match status" value="1"/>
</dbReference>
<evidence type="ECO:0000313" key="9">
    <source>
        <dbReference type="EMBL" id="MCD1293556.1"/>
    </source>
</evidence>
<evidence type="ECO:0000259" key="8">
    <source>
        <dbReference type="PROSITE" id="PS50109"/>
    </source>
</evidence>
<sequence>MFSSILVICGFFMLSDYNYVMFHMTVELIIVIVASMIFVITWYSRKFINNDYFLIIGIAFLFAGILDFIHLLTYKGMNILIGYGTNLPTQLWVAGRYLESLSFIFAAFMINRKLNGKTIFFGYSLITIFLLLSIFYWGIFPQCYIEGEGLTRFKIYSEYVIITLLGASMALLYANRKSFDDSMVKLMMLALFASIVGELFFTVYRGPYDIENFLGHIFRLISFGLIFNAIIVTALEKPYNIIFRDLKKSERDLKDAKAQAELYTDLMSHDINNVNQELIGYLELSLQSDKIGGEEREYVKRSLDSVKKSTLLIDNVNKIRKVKTSKHESIPVDLDAAVRDVISRYSHMQGNSVTINYTPVPGAMVMAGDLIMDAISNIVENSIKHNNGRVTIWIGVKKTKTSKKDCYEIAIEDDGRGIPDDTKDKIFNRSWRGETRAKGSGLGLYLVKTLVDSYNGKISVEDRIKGDHTKGVRFIIRLPAA</sequence>
<keyword evidence="6" id="KW-0175">Coiled coil</keyword>
<name>A0AAP2RAY3_9EURY</name>
<feature type="transmembrane region" description="Helical" evidence="7">
    <location>
        <begin position="216"/>
        <end position="235"/>
    </location>
</feature>
<comment type="catalytic activity">
    <reaction evidence="1">
        <text>ATP + protein L-histidine = ADP + protein N-phospho-L-histidine.</text>
        <dbReference type="EC" id="2.7.13.3"/>
    </reaction>
</comment>
<reference evidence="9 10" key="1">
    <citation type="submission" date="2017-11" db="EMBL/GenBank/DDBJ databases">
        <title>Isolation and Characterization of Family Methanocellaceae Species from Potential Methane Hydrate Area Offshore Southwestern Taiwan.</title>
        <authorList>
            <person name="Zhang W.-L."/>
            <person name="Chen W.-C."/>
            <person name="Lai M.-C."/>
            <person name="Chen S.-C."/>
        </authorList>
    </citation>
    <scope>NUCLEOTIDE SEQUENCE [LARGE SCALE GENOMIC DNA]</scope>
    <source>
        <strain evidence="9 10">CWC-04</strain>
    </source>
</reference>
<dbReference type="AlphaFoldDB" id="A0AAP2RAY3"/>
<keyword evidence="10" id="KW-1185">Reference proteome</keyword>
<evidence type="ECO:0000313" key="10">
    <source>
        <dbReference type="Proteomes" id="UP001320159"/>
    </source>
</evidence>
<dbReference type="CDD" id="cd00075">
    <property type="entry name" value="HATPase"/>
    <property type="match status" value="1"/>
</dbReference>
<keyword evidence="4" id="KW-0418">Kinase</keyword>
<evidence type="ECO:0000256" key="1">
    <source>
        <dbReference type="ARBA" id="ARBA00000085"/>
    </source>
</evidence>
<dbReference type="InterPro" id="IPR005467">
    <property type="entry name" value="His_kinase_dom"/>
</dbReference>
<evidence type="ECO:0000256" key="7">
    <source>
        <dbReference type="SAM" id="Phobius"/>
    </source>
</evidence>